<evidence type="ECO:0000256" key="3">
    <source>
        <dbReference type="ARBA" id="ARBA00023163"/>
    </source>
</evidence>
<dbReference type="Pfam" id="PF00440">
    <property type="entry name" value="TetR_N"/>
    <property type="match status" value="1"/>
</dbReference>
<dbReference type="PANTHER" id="PTHR30055:SF234">
    <property type="entry name" value="HTH-TYPE TRANSCRIPTIONAL REGULATOR BETI"/>
    <property type="match status" value="1"/>
</dbReference>
<organism evidence="6 7">
    <name type="scientific">Priestia megaterium</name>
    <name type="common">Bacillus megaterium</name>
    <dbReference type="NCBI Taxonomy" id="1404"/>
    <lineage>
        <taxon>Bacteria</taxon>
        <taxon>Bacillati</taxon>
        <taxon>Bacillota</taxon>
        <taxon>Bacilli</taxon>
        <taxon>Bacillales</taxon>
        <taxon>Bacillaceae</taxon>
        <taxon>Priestia</taxon>
    </lineage>
</organism>
<dbReference type="EMBL" id="BSYK01000002">
    <property type="protein sequence ID" value="GMG76813.1"/>
    <property type="molecule type" value="Genomic_DNA"/>
</dbReference>
<evidence type="ECO:0000313" key="7">
    <source>
        <dbReference type="Proteomes" id="UP001165240"/>
    </source>
</evidence>
<dbReference type="InterPro" id="IPR050109">
    <property type="entry name" value="HTH-type_TetR-like_transc_reg"/>
</dbReference>
<protein>
    <submittedName>
        <fullName evidence="6">TetR/AcrR family transcriptional regulator</fullName>
    </submittedName>
</protein>
<dbReference type="AlphaFoldDB" id="A0AAX6BSQ2"/>
<accession>A0AAX6BSQ2</accession>
<evidence type="ECO:0000256" key="4">
    <source>
        <dbReference type="PROSITE-ProRule" id="PRU00335"/>
    </source>
</evidence>
<dbReference type="InterPro" id="IPR041479">
    <property type="entry name" value="TetR_CgmR_C"/>
</dbReference>
<keyword evidence="2 4" id="KW-0238">DNA-binding</keyword>
<reference evidence="6" key="1">
    <citation type="journal article" date="2024" name="Appl Microbiol">
        <title>Effect of kuratsuki Bacillus and Priestia on Taste of Sake.</title>
        <authorList>
            <person name="Kobayashi K."/>
            <person name="Nishida H."/>
        </authorList>
    </citation>
    <scope>NUCLEOTIDE SEQUENCE</scope>
    <source>
        <strain evidence="6">B-12</strain>
    </source>
</reference>
<dbReference type="InterPro" id="IPR009057">
    <property type="entry name" value="Homeodomain-like_sf"/>
</dbReference>
<dbReference type="SUPFAM" id="SSF48498">
    <property type="entry name" value="Tetracyclin repressor-like, C-terminal domain"/>
    <property type="match status" value="1"/>
</dbReference>
<dbReference type="SUPFAM" id="SSF46689">
    <property type="entry name" value="Homeodomain-like"/>
    <property type="match status" value="1"/>
</dbReference>
<dbReference type="GO" id="GO:0003700">
    <property type="term" value="F:DNA-binding transcription factor activity"/>
    <property type="evidence" value="ECO:0007669"/>
    <property type="project" value="TreeGrafter"/>
</dbReference>
<evidence type="ECO:0000256" key="2">
    <source>
        <dbReference type="ARBA" id="ARBA00023125"/>
    </source>
</evidence>
<evidence type="ECO:0000313" key="6">
    <source>
        <dbReference type="EMBL" id="GMG76813.1"/>
    </source>
</evidence>
<dbReference type="GO" id="GO:0000976">
    <property type="term" value="F:transcription cis-regulatory region binding"/>
    <property type="evidence" value="ECO:0007669"/>
    <property type="project" value="TreeGrafter"/>
</dbReference>
<feature type="domain" description="HTH tetR-type" evidence="5">
    <location>
        <begin position="6"/>
        <end position="66"/>
    </location>
</feature>
<keyword evidence="3" id="KW-0804">Transcription</keyword>
<proteinExistence type="predicted"/>
<name>A0AAX6BSQ2_PRIMG</name>
<dbReference type="Proteomes" id="UP001165240">
    <property type="component" value="Unassembled WGS sequence"/>
</dbReference>
<gene>
    <name evidence="6" type="ORF">ShirakiTB12_52820</name>
</gene>
<sequence length="179" mass="20368">MSTKAKLKRDHILKAAIEFILEKDFNDLTLEAVAKQAGISKGGLLYHFPNKEALLAGLTQQIFEEFINLFKEKANQDPIEKGKWSRALVELSKWDLEHNSKLNIGVLSQSLLDHDTSKAIDTTYQYVQDKIEEDVINPVTATIIRLAIDGLYYSELLNVAPIEKELREKVLNELLNMTK</sequence>
<dbReference type="Gene3D" id="1.10.357.10">
    <property type="entry name" value="Tetracycline Repressor, domain 2"/>
    <property type="match status" value="1"/>
</dbReference>
<dbReference type="Pfam" id="PF17937">
    <property type="entry name" value="TetR_C_28"/>
    <property type="match status" value="1"/>
</dbReference>
<dbReference type="InterPro" id="IPR001647">
    <property type="entry name" value="HTH_TetR"/>
</dbReference>
<keyword evidence="1" id="KW-0805">Transcription regulation</keyword>
<comment type="caution">
    <text evidence="6">The sequence shown here is derived from an EMBL/GenBank/DDBJ whole genome shotgun (WGS) entry which is preliminary data.</text>
</comment>
<feature type="DNA-binding region" description="H-T-H motif" evidence="4">
    <location>
        <begin position="29"/>
        <end position="48"/>
    </location>
</feature>
<dbReference type="InterPro" id="IPR036271">
    <property type="entry name" value="Tet_transcr_reg_TetR-rel_C_sf"/>
</dbReference>
<dbReference type="PROSITE" id="PS50977">
    <property type="entry name" value="HTH_TETR_2"/>
    <property type="match status" value="1"/>
</dbReference>
<evidence type="ECO:0000259" key="5">
    <source>
        <dbReference type="PROSITE" id="PS50977"/>
    </source>
</evidence>
<dbReference type="PANTHER" id="PTHR30055">
    <property type="entry name" value="HTH-TYPE TRANSCRIPTIONAL REGULATOR RUTR"/>
    <property type="match status" value="1"/>
</dbReference>
<evidence type="ECO:0000256" key="1">
    <source>
        <dbReference type="ARBA" id="ARBA00023015"/>
    </source>
</evidence>
<dbReference type="PRINTS" id="PR00455">
    <property type="entry name" value="HTHTETR"/>
</dbReference>